<dbReference type="PATRIC" id="fig|318683.6.peg.733"/>
<protein>
    <submittedName>
        <fullName evidence="1">Uncharacterized protein</fullName>
    </submittedName>
</protein>
<gene>
    <name evidence="1" type="ORF">AD945_14335</name>
</gene>
<dbReference type="RefSeq" id="WP_062109883.1">
    <property type="nucleotide sequence ID" value="NZ_LHZR01000113.1"/>
</dbReference>
<accession>A0A149TEW1</accession>
<comment type="caution">
    <text evidence="1">The sequence shown here is derived from an EMBL/GenBank/DDBJ whole genome shotgun (WGS) entry which is preliminary data.</text>
</comment>
<dbReference type="EMBL" id="LHZR01000113">
    <property type="protein sequence ID" value="KXV46167.1"/>
    <property type="molecule type" value="Genomic_DNA"/>
</dbReference>
<name>A0A149TEW1_9PROT</name>
<reference evidence="1 2" key="1">
    <citation type="submission" date="2015-06" db="EMBL/GenBank/DDBJ databases">
        <title>Improved classification and identification of acetic acid bacteria using matrix-assisted laser desorption/ionization time-of-flight mass spectrometry; Gluconobacter nephelii and Gluconobacter uchimurae are later heterotypic synonyms of Gluconobacter japonicus and Gluconobacter oxydans, respectively.</title>
        <authorList>
            <person name="Li L."/>
            <person name="Cleenwerck I."/>
            <person name="De Vuyst L."/>
            <person name="Vandamme P."/>
        </authorList>
    </citation>
    <scope>NUCLEOTIDE SEQUENCE [LARGE SCALE GENOMIC DNA]</scope>
    <source>
        <strain evidence="1 2">LMG 1768</strain>
    </source>
</reference>
<dbReference type="AlphaFoldDB" id="A0A149TEW1"/>
<sequence length="74" mass="7804">MTDVVIWVGTPGAGAAGVQDVDDGPMLDALERYSAMPDRIIVERMSEMLDMPKGTLSVHHLGGVLALGVGLRTI</sequence>
<evidence type="ECO:0000313" key="2">
    <source>
        <dbReference type="Proteomes" id="UP000075636"/>
    </source>
</evidence>
<evidence type="ECO:0000313" key="1">
    <source>
        <dbReference type="EMBL" id="KXV46167.1"/>
    </source>
</evidence>
<organism evidence="1 2">
    <name type="scientific">Gluconobacter albidus</name>
    <dbReference type="NCBI Taxonomy" id="318683"/>
    <lineage>
        <taxon>Bacteria</taxon>
        <taxon>Pseudomonadati</taxon>
        <taxon>Pseudomonadota</taxon>
        <taxon>Alphaproteobacteria</taxon>
        <taxon>Acetobacterales</taxon>
        <taxon>Acetobacteraceae</taxon>
        <taxon>Gluconobacter</taxon>
    </lineage>
</organism>
<proteinExistence type="predicted"/>
<dbReference type="Proteomes" id="UP000075636">
    <property type="component" value="Unassembled WGS sequence"/>
</dbReference>